<gene>
    <name evidence="1" type="ORF">C9J01_09780</name>
</gene>
<proteinExistence type="predicted"/>
<sequence>MENGYFNPYFFNKFNWYGNLAKPDQKTDQSQKINCFSAKCPNFRDLTLSFVRWIFDLVLYHLFHQMELPVLNRVKDVQVNALSQGQEEKKINSYGVILKSEF</sequence>
<protein>
    <submittedName>
        <fullName evidence="1">Uncharacterized protein</fullName>
    </submittedName>
</protein>
<reference evidence="1 2" key="1">
    <citation type="submission" date="2018-03" db="EMBL/GenBank/DDBJ databases">
        <title>Whole genome sequencing of Histamine producing bacteria.</title>
        <authorList>
            <person name="Butler K."/>
        </authorList>
    </citation>
    <scope>NUCLEOTIDE SEQUENCE [LARGE SCALE GENOMIC DNA]</scope>
    <source>
        <strain evidence="1 2">DSM 19138</strain>
    </source>
</reference>
<accession>A0A2T3NEZ7</accession>
<comment type="caution">
    <text evidence="1">The sequence shown here is derived from an EMBL/GenBank/DDBJ whole genome shotgun (WGS) entry which is preliminary data.</text>
</comment>
<organism evidence="1 2">
    <name type="scientific">Photobacterium rosenbergii</name>
    <dbReference type="NCBI Taxonomy" id="294936"/>
    <lineage>
        <taxon>Bacteria</taxon>
        <taxon>Pseudomonadati</taxon>
        <taxon>Pseudomonadota</taxon>
        <taxon>Gammaproteobacteria</taxon>
        <taxon>Vibrionales</taxon>
        <taxon>Vibrionaceae</taxon>
        <taxon>Photobacterium</taxon>
    </lineage>
</organism>
<name>A0A2T3NEZ7_9GAMM</name>
<dbReference type="Proteomes" id="UP000241346">
    <property type="component" value="Unassembled WGS sequence"/>
</dbReference>
<dbReference type="EMBL" id="PYMB01000003">
    <property type="protein sequence ID" value="PSW13143.1"/>
    <property type="molecule type" value="Genomic_DNA"/>
</dbReference>
<dbReference type="AlphaFoldDB" id="A0A2T3NEZ7"/>
<evidence type="ECO:0000313" key="2">
    <source>
        <dbReference type="Proteomes" id="UP000241346"/>
    </source>
</evidence>
<evidence type="ECO:0000313" key="1">
    <source>
        <dbReference type="EMBL" id="PSW13143.1"/>
    </source>
</evidence>